<dbReference type="AlphaFoldDB" id="A0A3L6N5I1"/>
<dbReference type="PROSITE" id="PS50048">
    <property type="entry name" value="ZN2_CY6_FUNGAL_2"/>
    <property type="match status" value="1"/>
</dbReference>
<dbReference type="CDD" id="cd00067">
    <property type="entry name" value="GAL4"/>
    <property type="match status" value="1"/>
</dbReference>
<sequence length="450" mass="50465">MMGSEQDTASRVHEHTSSRCPCRPMQRRTHQKSRNGCRNCKRRRVKCDEGKPSCSNCIRFSLPCDFSVDQIASNDTVPDDASAPPVVTPTLARRRGRPLKIEKWILNPEASGHKTITEPRLHFPMPKRIADPSPPLNTNDLELLHHYITNTSLTLGDNVVLWRDKVPRLAFEFPYVLRLLLAMSALHQTQLHAPGSSGYQQLATAHHNIALREVTGLLSTISGKDCSALYIATVLICNYHFAKPPAIDDEPGMVGEAGIGWWYVFRGVRFVVESMGMEAIFSGHIGPFPPEAPQGGPADPLETTSGDGYIPWERPLVSLAVMLSGSSTLGSESLIVASEALMECYREVYGTADKPEYRTHGKTYVVMRWPWVLGDDFVGQVQNLVPEALILLAYFAVLIQTLERFWYMKGWAKHTIMGIEKKLDPAYLQWIQWPRNQIGLERTIEKSTTT</sequence>
<organism evidence="4">
    <name type="scientific">Fusarium oxysporum f. sp. cepae</name>
    <dbReference type="NCBI Taxonomy" id="396571"/>
    <lineage>
        <taxon>Eukaryota</taxon>
        <taxon>Fungi</taxon>
        <taxon>Dikarya</taxon>
        <taxon>Ascomycota</taxon>
        <taxon>Pezizomycotina</taxon>
        <taxon>Sordariomycetes</taxon>
        <taxon>Hypocreomycetidae</taxon>
        <taxon>Hypocreales</taxon>
        <taxon>Nectriaceae</taxon>
        <taxon>Fusarium</taxon>
        <taxon>Fusarium oxysporum species complex</taxon>
    </lineage>
</organism>
<dbReference type="GO" id="GO:0008270">
    <property type="term" value="F:zinc ion binding"/>
    <property type="evidence" value="ECO:0007669"/>
    <property type="project" value="InterPro"/>
</dbReference>
<name>A0A3L6N5I1_FUSOX</name>
<comment type="caution">
    <text evidence="4">The sequence shown here is derived from an EMBL/GenBank/DDBJ whole genome shotgun (WGS) entry which is preliminary data.</text>
</comment>
<feature type="compositionally biased region" description="Basic and acidic residues" evidence="2">
    <location>
        <begin position="8"/>
        <end position="17"/>
    </location>
</feature>
<evidence type="ECO:0000256" key="2">
    <source>
        <dbReference type="SAM" id="MobiDB-lite"/>
    </source>
</evidence>
<dbReference type="Gene3D" id="4.10.240.10">
    <property type="entry name" value="Zn(2)-C6 fungal-type DNA-binding domain"/>
    <property type="match status" value="1"/>
</dbReference>
<keyword evidence="1" id="KW-0539">Nucleus</keyword>
<feature type="compositionally biased region" description="Basic residues" evidence="2">
    <location>
        <begin position="25"/>
        <end position="35"/>
    </location>
</feature>
<dbReference type="SUPFAM" id="SSF57701">
    <property type="entry name" value="Zn2/Cys6 DNA-binding domain"/>
    <property type="match status" value="1"/>
</dbReference>
<evidence type="ECO:0000259" key="3">
    <source>
        <dbReference type="PROSITE" id="PS50048"/>
    </source>
</evidence>
<reference evidence="4" key="1">
    <citation type="journal article" date="2018" name="Sci. Rep.">
        <title>Characterisation of pathogen-specific regions and novel effector candidates in Fusarium oxysporum f. sp. cepae.</title>
        <authorList>
            <person name="Armitage A.D."/>
            <person name="Taylor A."/>
            <person name="Sobczyk M.K."/>
            <person name="Baxter L."/>
            <person name="Greenfield B.P."/>
            <person name="Bates H.J."/>
            <person name="Wilson F."/>
            <person name="Jackson A.C."/>
            <person name="Ott S."/>
            <person name="Harrison R.J."/>
            <person name="Clarkson J.P."/>
        </authorList>
    </citation>
    <scope>NUCLEOTIDE SEQUENCE [LARGE SCALE GENOMIC DNA]</scope>
    <source>
        <strain evidence="4">FoC_Fus2</strain>
    </source>
</reference>
<dbReference type="Pfam" id="PF11951">
    <property type="entry name" value="Fungal_trans_2"/>
    <property type="match status" value="1"/>
</dbReference>
<feature type="region of interest" description="Disordered" evidence="2">
    <location>
        <begin position="1"/>
        <end position="35"/>
    </location>
</feature>
<gene>
    <name evidence="4" type="ORF">BFJ65_g12081</name>
</gene>
<accession>A0A3L6N5I1</accession>
<dbReference type="PROSITE" id="PS00463">
    <property type="entry name" value="ZN2_CY6_FUNGAL_1"/>
    <property type="match status" value="1"/>
</dbReference>
<dbReference type="Pfam" id="PF00172">
    <property type="entry name" value="Zn_clus"/>
    <property type="match status" value="1"/>
</dbReference>
<dbReference type="InterPro" id="IPR021858">
    <property type="entry name" value="Fun_TF"/>
</dbReference>
<dbReference type="InterPro" id="IPR001138">
    <property type="entry name" value="Zn2Cys6_DnaBD"/>
</dbReference>
<dbReference type="InterPro" id="IPR036864">
    <property type="entry name" value="Zn2-C6_fun-type_DNA-bd_sf"/>
</dbReference>
<dbReference type="PANTHER" id="PTHR47657">
    <property type="entry name" value="STEROL REGULATORY ELEMENT-BINDING PROTEIN ECM22"/>
    <property type="match status" value="1"/>
</dbReference>
<dbReference type="InterPro" id="IPR052400">
    <property type="entry name" value="Zn2-C6_fungal_TF"/>
</dbReference>
<dbReference type="PANTHER" id="PTHR47657:SF13">
    <property type="entry name" value="ZN(2)-C6 FUNGAL-TYPE DOMAIN-CONTAINING PROTEIN-RELATED"/>
    <property type="match status" value="1"/>
</dbReference>
<dbReference type="Proteomes" id="UP000270866">
    <property type="component" value="Chromosome 10"/>
</dbReference>
<dbReference type="SMART" id="SM00066">
    <property type="entry name" value="GAL4"/>
    <property type="match status" value="1"/>
</dbReference>
<protein>
    <recommendedName>
        <fullName evidence="3">Zn(2)-C6 fungal-type domain-containing protein</fullName>
    </recommendedName>
</protein>
<evidence type="ECO:0000256" key="1">
    <source>
        <dbReference type="ARBA" id="ARBA00023242"/>
    </source>
</evidence>
<dbReference type="PRINTS" id="PR00755">
    <property type="entry name" value="AFLATOXINBRP"/>
</dbReference>
<proteinExistence type="predicted"/>
<feature type="domain" description="Zn(2)-C6 fungal-type" evidence="3">
    <location>
        <begin position="36"/>
        <end position="66"/>
    </location>
</feature>
<evidence type="ECO:0000313" key="4">
    <source>
        <dbReference type="EMBL" id="RKK12821.1"/>
    </source>
</evidence>
<dbReference type="GO" id="GO:0000981">
    <property type="term" value="F:DNA-binding transcription factor activity, RNA polymerase II-specific"/>
    <property type="evidence" value="ECO:0007669"/>
    <property type="project" value="InterPro"/>
</dbReference>
<dbReference type="EMBL" id="MRCU01000008">
    <property type="protein sequence ID" value="RKK12821.1"/>
    <property type="molecule type" value="Genomic_DNA"/>
</dbReference>